<dbReference type="RefSeq" id="WP_011761421.1">
    <property type="nucleotide sequence ID" value="NC_008700.1"/>
</dbReference>
<dbReference type="Proteomes" id="UP000009175">
    <property type="component" value="Chromosome"/>
</dbReference>
<reference evidence="1 2" key="1">
    <citation type="submission" date="2006-12" db="EMBL/GenBank/DDBJ databases">
        <title>Complete sequence of Shewanella amazonensis SB2B.</title>
        <authorList>
            <consortium name="US DOE Joint Genome Institute"/>
            <person name="Copeland A."/>
            <person name="Lucas S."/>
            <person name="Lapidus A."/>
            <person name="Barry K."/>
            <person name="Detter J.C."/>
            <person name="Glavina del Rio T."/>
            <person name="Hammon N."/>
            <person name="Israni S."/>
            <person name="Dalin E."/>
            <person name="Tice H."/>
            <person name="Pitluck S."/>
            <person name="Munk A.C."/>
            <person name="Brettin T."/>
            <person name="Bruce D."/>
            <person name="Han C."/>
            <person name="Tapia R."/>
            <person name="Gilna P."/>
            <person name="Schmutz J."/>
            <person name="Larimer F."/>
            <person name="Land M."/>
            <person name="Hauser L."/>
            <person name="Kyrpides N."/>
            <person name="Mikhailova N."/>
            <person name="Fredrickson J."/>
            <person name="Richardson P."/>
        </authorList>
    </citation>
    <scope>NUCLEOTIDE SEQUENCE [LARGE SCALE GENOMIC DNA]</scope>
    <source>
        <strain evidence="2">ATCC BAA-1098 / SB2B</strain>
    </source>
</reference>
<name>A1SAW0_SHEAM</name>
<protein>
    <submittedName>
        <fullName evidence="1">Phospholipase</fullName>
    </submittedName>
</protein>
<dbReference type="KEGG" id="saz:Sama_3314"/>
<dbReference type="eggNOG" id="COG1075">
    <property type="taxonomic scope" value="Bacteria"/>
</dbReference>
<evidence type="ECO:0000313" key="2">
    <source>
        <dbReference type="Proteomes" id="UP000009175"/>
    </source>
</evidence>
<proteinExistence type="predicted"/>
<evidence type="ECO:0000313" key="1">
    <source>
        <dbReference type="EMBL" id="ABM01517.1"/>
    </source>
</evidence>
<sequence>MKLVMVHGWSVTDTRVYGGLPEALARFAPESLALDIEHIFLGRYISFNDEVRITDVADAFERARQERLQDERFAVVTHSTGAPVIRTWLARYYAALPQGEQGQKALNQCPLSHLIMLAPANHGSALAQLGKSRLGRLKSWFDGVEPGQQILDWLELGSQGQHQLSRYWLSQNPVADGLYPFVISGETIDSNLYDFLNSYTAEPGSDGVVRLAGANLNYRSLELAETPTLDDTGRAELSITADVMAPACGFEVLPRASHSGNKLGIMTSVNGRSPKPKPVVSRILQCLQVGSAGDYSALCQKMADSRPRTGPRFTQLVVRLWDNEGEPIRDFDFLLLAGPDYDPGKLPKGFFQDRQKNQRSGNALTLYLNHDRMLKTAQGCWGFRIIPRPDRGLAHYRQVEFRCAGHLADYLVADQTLMLDVHLTRHLHPHVFSLTGANEQGDFRQLAEV</sequence>
<dbReference type="Gene3D" id="3.40.50.1820">
    <property type="entry name" value="alpha/beta hydrolase"/>
    <property type="match status" value="1"/>
</dbReference>
<dbReference type="STRING" id="326297.Sama_3314"/>
<dbReference type="OrthoDB" id="489469at2"/>
<dbReference type="AlphaFoldDB" id="A1SAW0"/>
<gene>
    <name evidence="1" type="ordered locus">Sama_3314</name>
</gene>
<dbReference type="EMBL" id="CP000507">
    <property type="protein sequence ID" value="ABM01517.1"/>
    <property type="molecule type" value="Genomic_DNA"/>
</dbReference>
<organism evidence="1 2">
    <name type="scientific">Shewanella amazonensis (strain ATCC BAA-1098 / SB2B)</name>
    <dbReference type="NCBI Taxonomy" id="326297"/>
    <lineage>
        <taxon>Bacteria</taxon>
        <taxon>Pseudomonadati</taxon>
        <taxon>Pseudomonadota</taxon>
        <taxon>Gammaproteobacteria</taxon>
        <taxon>Alteromonadales</taxon>
        <taxon>Shewanellaceae</taxon>
        <taxon>Shewanella</taxon>
    </lineage>
</organism>
<dbReference type="InterPro" id="IPR029058">
    <property type="entry name" value="AB_hydrolase_fold"/>
</dbReference>
<dbReference type="HOGENOM" id="CLU_612352_0_0_6"/>
<dbReference type="SUPFAM" id="SSF53474">
    <property type="entry name" value="alpha/beta-Hydrolases"/>
    <property type="match status" value="1"/>
</dbReference>
<dbReference type="ESTHER" id="sheam-a1saw0">
    <property type="family name" value="PlaB"/>
</dbReference>
<accession>A1SAW0</accession>
<keyword evidence="2" id="KW-1185">Reference proteome</keyword>